<evidence type="ECO:0000313" key="4">
    <source>
        <dbReference type="WBParaSite" id="ACRNAN_Path_90.g332.t1"/>
    </source>
</evidence>
<sequence length="517" mass="59313">MLKFLRRKTGPKNGVQKQKKDKAKREEKRNGETALSCGFCRKVRRKVKPVANQDKKPNECDEEIKDGEERKNEGAEKKKDHAEKGSTDSLLHPKSEKVEDSEILEVKDGIDALEVNDDSERELEDADRTKELKNSCKRSDSETLTDAERTQALKDSVKRLSQSGIVPADEDFTERFLDAEFVMNNTHVELMKRRYYDWRRRAELSNVGMKLCHRLSPSQVSDYIAPLSKLLVIDPVAEVRSKGLELLAEIVAMFAFSDAPSSSLLNESRRSFLQSDSYRRRQSWGKFMQIILKKKLMNTKQFMLFFEDDLIAISQDKVVFVRLTTCQIALCAEVNHLVKYNKVIERISSLAHGDNDSEIRLQAGIVLRIINTDYKELRNHQKTDEKSAVARSGWWNVTMNLENIIAVTHNSLSNFQMWPKIVEYRPNLPTHWLRTLSASRPETVPIIKETNRKTNRTIEDSPRRLLISSDSSNSDDETQSNLAVNGNRKKMPTKRSEHDGELNTHCSDKEGQKTSAS</sequence>
<dbReference type="GO" id="GO:0005737">
    <property type="term" value="C:cytoplasm"/>
    <property type="evidence" value="ECO:0007669"/>
    <property type="project" value="TreeGrafter"/>
</dbReference>
<feature type="compositionally biased region" description="Basic and acidic residues" evidence="2">
    <location>
        <begin position="449"/>
        <end position="463"/>
    </location>
</feature>
<evidence type="ECO:0000313" key="3">
    <source>
        <dbReference type="Proteomes" id="UP000887540"/>
    </source>
</evidence>
<accession>A0A914CDJ6</accession>
<dbReference type="PANTHER" id="PTHR10648:SF1">
    <property type="entry name" value="SERINE_THREONINE-PROTEIN PHOSPHATASE 4 REGULATORY SUBUNIT 1"/>
    <property type="match status" value="1"/>
</dbReference>
<proteinExistence type="predicted"/>
<feature type="compositionally biased region" description="Basic and acidic residues" evidence="2">
    <location>
        <begin position="67"/>
        <end position="101"/>
    </location>
</feature>
<evidence type="ECO:0000256" key="1">
    <source>
        <dbReference type="ARBA" id="ARBA00022737"/>
    </source>
</evidence>
<keyword evidence="1" id="KW-0677">Repeat</keyword>
<dbReference type="Proteomes" id="UP000887540">
    <property type="component" value="Unplaced"/>
</dbReference>
<dbReference type="PANTHER" id="PTHR10648">
    <property type="entry name" value="SERINE/THREONINE-PROTEIN PHOSPHATASE PP2A 65 KDA REGULATORY SUBUNIT"/>
    <property type="match status" value="1"/>
</dbReference>
<feature type="compositionally biased region" description="Basic and acidic residues" evidence="2">
    <location>
        <begin position="494"/>
        <end position="517"/>
    </location>
</feature>
<reference evidence="4" key="1">
    <citation type="submission" date="2022-11" db="UniProtKB">
        <authorList>
            <consortium name="WormBaseParasite"/>
        </authorList>
    </citation>
    <scope>IDENTIFICATION</scope>
</reference>
<keyword evidence="3" id="KW-1185">Reference proteome</keyword>
<feature type="region of interest" description="Disordered" evidence="2">
    <location>
        <begin position="46"/>
        <end position="101"/>
    </location>
</feature>
<feature type="compositionally biased region" description="Basic residues" evidence="2">
    <location>
        <begin position="1"/>
        <end position="10"/>
    </location>
</feature>
<dbReference type="GO" id="GO:0019888">
    <property type="term" value="F:protein phosphatase regulator activity"/>
    <property type="evidence" value="ECO:0007669"/>
    <property type="project" value="TreeGrafter"/>
</dbReference>
<feature type="compositionally biased region" description="Basic and acidic residues" evidence="2">
    <location>
        <begin position="126"/>
        <end position="146"/>
    </location>
</feature>
<organism evidence="3 4">
    <name type="scientific">Acrobeloides nanus</name>
    <dbReference type="NCBI Taxonomy" id="290746"/>
    <lineage>
        <taxon>Eukaryota</taxon>
        <taxon>Metazoa</taxon>
        <taxon>Ecdysozoa</taxon>
        <taxon>Nematoda</taxon>
        <taxon>Chromadorea</taxon>
        <taxon>Rhabditida</taxon>
        <taxon>Tylenchina</taxon>
        <taxon>Cephalobomorpha</taxon>
        <taxon>Cephaloboidea</taxon>
        <taxon>Cephalobidae</taxon>
        <taxon>Acrobeloides</taxon>
    </lineage>
</organism>
<name>A0A914CDJ6_9BILA</name>
<dbReference type="InterPro" id="IPR011989">
    <property type="entry name" value="ARM-like"/>
</dbReference>
<feature type="region of interest" description="Disordered" evidence="2">
    <location>
        <begin position="447"/>
        <end position="517"/>
    </location>
</feature>
<dbReference type="InterPro" id="IPR051023">
    <property type="entry name" value="PP2A_Regulatory_Subunit_A"/>
</dbReference>
<dbReference type="SUPFAM" id="SSF48371">
    <property type="entry name" value="ARM repeat"/>
    <property type="match status" value="1"/>
</dbReference>
<evidence type="ECO:0000256" key="2">
    <source>
        <dbReference type="SAM" id="MobiDB-lite"/>
    </source>
</evidence>
<dbReference type="InterPro" id="IPR016024">
    <property type="entry name" value="ARM-type_fold"/>
</dbReference>
<dbReference type="WBParaSite" id="ACRNAN_Path_90.g332.t1">
    <property type="protein sequence ID" value="ACRNAN_Path_90.g332.t1"/>
    <property type="gene ID" value="ACRNAN_Path_90.g332"/>
</dbReference>
<protein>
    <submittedName>
        <fullName evidence="4">Uncharacterized protein</fullName>
    </submittedName>
</protein>
<dbReference type="Gene3D" id="1.25.10.10">
    <property type="entry name" value="Leucine-rich Repeat Variant"/>
    <property type="match status" value="1"/>
</dbReference>
<dbReference type="AlphaFoldDB" id="A0A914CDJ6"/>
<feature type="region of interest" description="Disordered" evidence="2">
    <location>
        <begin position="1"/>
        <end position="32"/>
    </location>
</feature>
<feature type="compositionally biased region" description="Acidic residues" evidence="2">
    <location>
        <begin position="116"/>
        <end position="125"/>
    </location>
</feature>
<feature type="region of interest" description="Disordered" evidence="2">
    <location>
        <begin position="116"/>
        <end position="146"/>
    </location>
</feature>